<feature type="compositionally biased region" description="Polar residues" evidence="1">
    <location>
        <begin position="8"/>
        <end position="18"/>
    </location>
</feature>
<name>A0A9D3NZ00_9TELE</name>
<feature type="region of interest" description="Disordered" evidence="1">
    <location>
        <begin position="1"/>
        <end position="21"/>
    </location>
</feature>
<sequence>MTRAQAPNERSISATDAQHSAGCQGKTLPVVMFQTEMMAFSRMPSNIQEEEWQLMGGVIILTDKNKSLQSSVLRRRHHSGSQTENKIQATEGQHCTRHTFTLPAAPVTEMRQHEGSQCWGSGGGTPAISSSADVRSSGWRESGKEEVSSEKDEDVEVMQQDSHVDLGFQAVYTNCRDEPSYQKPPGS</sequence>
<dbReference type="AlphaFoldDB" id="A0A9D3NZ00"/>
<feature type="compositionally biased region" description="Polar residues" evidence="1">
    <location>
        <begin position="80"/>
        <end position="93"/>
    </location>
</feature>
<evidence type="ECO:0000313" key="3">
    <source>
        <dbReference type="Proteomes" id="UP000824219"/>
    </source>
</evidence>
<accession>A0A9D3NZ00</accession>
<feature type="compositionally biased region" description="Basic and acidic residues" evidence="1">
    <location>
        <begin position="141"/>
        <end position="150"/>
    </location>
</feature>
<feature type="region of interest" description="Disordered" evidence="1">
    <location>
        <begin position="106"/>
        <end position="163"/>
    </location>
</feature>
<evidence type="ECO:0000313" key="2">
    <source>
        <dbReference type="EMBL" id="KAG7329492.1"/>
    </source>
</evidence>
<protein>
    <submittedName>
        <fullName evidence="2">Uncharacterized protein</fullName>
    </submittedName>
</protein>
<organism evidence="2 3">
    <name type="scientific">Hemibagrus wyckioides</name>
    <dbReference type="NCBI Taxonomy" id="337641"/>
    <lineage>
        <taxon>Eukaryota</taxon>
        <taxon>Metazoa</taxon>
        <taxon>Chordata</taxon>
        <taxon>Craniata</taxon>
        <taxon>Vertebrata</taxon>
        <taxon>Euteleostomi</taxon>
        <taxon>Actinopterygii</taxon>
        <taxon>Neopterygii</taxon>
        <taxon>Teleostei</taxon>
        <taxon>Ostariophysi</taxon>
        <taxon>Siluriformes</taxon>
        <taxon>Bagridae</taxon>
        <taxon>Hemibagrus</taxon>
    </lineage>
</organism>
<evidence type="ECO:0000256" key="1">
    <source>
        <dbReference type="SAM" id="MobiDB-lite"/>
    </source>
</evidence>
<feature type="region of interest" description="Disordered" evidence="1">
    <location>
        <begin position="73"/>
        <end position="93"/>
    </location>
</feature>
<dbReference type="Proteomes" id="UP000824219">
    <property type="component" value="Linkage Group LG08"/>
</dbReference>
<reference evidence="2 3" key="1">
    <citation type="submission" date="2021-06" db="EMBL/GenBank/DDBJ databases">
        <title>Chromosome-level genome assembly of the red-tail catfish (Hemibagrus wyckioides).</title>
        <authorList>
            <person name="Shao F."/>
        </authorList>
    </citation>
    <scope>NUCLEOTIDE SEQUENCE [LARGE SCALE GENOMIC DNA]</scope>
    <source>
        <strain evidence="2">EC202008001</strain>
        <tissue evidence="2">Blood</tissue>
    </source>
</reference>
<comment type="caution">
    <text evidence="2">The sequence shown here is derived from an EMBL/GenBank/DDBJ whole genome shotgun (WGS) entry which is preliminary data.</text>
</comment>
<proteinExistence type="predicted"/>
<dbReference type="EMBL" id="JAHKSW010000008">
    <property type="protein sequence ID" value="KAG7329492.1"/>
    <property type="molecule type" value="Genomic_DNA"/>
</dbReference>
<gene>
    <name evidence="2" type="ORF">KOW79_007666</name>
</gene>
<keyword evidence="3" id="KW-1185">Reference proteome</keyword>